<keyword evidence="2" id="KW-0067">ATP-binding</keyword>
<dbReference type="SMART" id="SM00382">
    <property type="entry name" value="AAA"/>
    <property type="match status" value="1"/>
</dbReference>
<evidence type="ECO:0000313" key="6">
    <source>
        <dbReference type="EMBL" id="MCQ8895825.1"/>
    </source>
</evidence>
<evidence type="ECO:0000259" key="5">
    <source>
        <dbReference type="PROSITE" id="PS50045"/>
    </source>
</evidence>
<evidence type="ECO:0000256" key="1">
    <source>
        <dbReference type="ARBA" id="ARBA00022741"/>
    </source>
</evidence>
<evidence type="ECO:0000256" key="3">
    <source>
        <dbReference type="ARBA" id="ARBA00023015"/>
    </source>
</evidence>
<dbReference type="Gene3D" id="1.10.8.60">
    <property type="match status" value="1"/>
</dbReference>
<dbReference type="InterPro" id="IPR027417">
    <property type="entry name" value="P-loop_NTPase"/>
</dbReference>
<dbReference type="InterPro" id="IPR002197">
    <property type="entry name" value="HTH_Fis"/>
</dbReference>
<gene>
    <name evidence="6" type="ORF">NQT62_05155</name>
</gene>
<protein>
    <submittedName>
        <fullName evidence="6">Sigma 54-interacting transcriptional regulator</fullName>
    </submittedName>
</protein>
<dbReference type="Pfam" id="PF25601">
    <property type="entry name" value="AAA_lid_14"/>
    <property type="match status" value="1"/>
</dbReference>
<comment type="caution">
    <text evidence="6">The sequence shown here is derived from an EMBL/GenBank/DDBJ whole genome shotgun (WGS) entry which is preliminary data.</text>
</comment>
<accession>A0ABT1WE87</accession>
<evidence type="ECO:0000256" key="2">
    <source>
        <dbReference type="ARBA" id="ARBA00022840"/>
    </source>
</evidence>
<dbReference type="CDD" id="cd00009">
    <property type="entry name" value="AAA"/>
    <property type="match status" value="1"/>
</dbReference>
<dbReference type="Gene3D" id="1.10.10.60">
    <property type="entry name" value="Homeodomain-like"/>
    <property type="match status" value="1"/>
</dbReference>
<dbReference type="SUPFAM" id="SSF46689">
    <property type="entry name" value="Homeodomain-like"/>
    <property type="match status" value="1"/>
</dbReference>
<dbReference type="PROSITE" id="PS00688">
    <property type="entry name" value="SIGMA54_INTERACT_3"/>
    <property type="match status" value="1"/>
</dbReference>
<dbReference type="Proteomes" id="UP001204142">
    <property type="component" value="Unassembled WGS sequence"/>
</dbReference>
<name>A0ABT1WE87_9BURK</name>
<dbReference type="InterPro" id="IPR002078">
    <property type="entry name" value="Sigma_54_int"/>
</dbReference>
<dbReference type="PROSITE" id="PS50045">
    <property type="entry name" value="SIGMA54_INTERACT_4"/>
    <property type="match status" value="1"/>
</dbReference>
<reference evidence="6 7" key="1">
    <citation type="submission" date="2022-07" db="EMBL/GenBank/DDBJ databases">
        <authorList>
            <person name="Xamxidin M."/>
            <person name="Wu M."/>
        </authorList>
    </citation>
    <scope>NUCLEOTIDE SEQUENCE [LARGE SCALE GENOMIC DNA]</scope>
    <source>
        <strain evidence="6 7">NBRC 111650</strain>
    </source>
</reference>
<feature type="domain" description="Sigma-54 factor interaction" evidence="5">
    <location>
        <begin position="140"/>
        <end position="368"/>
    </location>
</feature>
<dbReference type="InterPro" id="IPR058031">
    <property type="entry name" value="AAA_lid_NorR"/>
</dbReference>
<dbReference type="SUPFAM" id="SSF52540">
    <property type="entry name" value="P-loop containing nucleoside triphosphate hydrolases"/>
    <property type="match status" value="1"/>
</dbReference>
<sequence length="453" mass="50455">MNRLTVCVRSPDLRSRLRAAALLMQTELREIQLEDLLSRRPLPDHWIAVDSPVDELVNLIDRLKAEGRDPATQIIRFIDQPWQTYVYHDIPIFASIVVPADPLSTVQILEKLAKTQPFSLQLGQSGSFTEPDADNPFHADVVRSPGMRRAVQQLTRLKNLTVDTVLLGPTGAGKDTAARWLHQQSRCTGQFVHVNCAALPENLFEAELFGVSAGAYTGASKDRPGKLELAHQGTLYLDEIDSLSLPCQAKLLTALQYRGATRLGGNHYVESECRVIASTKVDFRALIDAGRFREDLYFRLHVSQVQLPALRDRLEDIVPLYSNFLNLFTQRYQCSAPVLTAELADQLLSHAWPGNVRELQACAQRHVIGLDTGPDGLPAAHEQAPLSFKERVSAFELALIQQALKRHQGCAKSASAELGLPLHALYYRLRRYELEFNPSGRSDGTSPSEIALK</sequence>
<evidence type="ECO:0000313" key="7">
    <source>
        <dbReference type="Proteomes" id="UP001204142"/>
    </source>
</evidence>
<keyword evidence="1" id="KW-0547">Nucleotide-binding</keyword>
<evidence type="ECO:0000256" key="4">
    <source>
        <dbReference type="ARBA" id="ARBA00023163"/>
    </source>
</evidence>
<dbReference type="InterPro" id="IPR003593">
    <property type="entry name" value="AAA+_ATPase"/>
</dbReference>
<keyword evidence="4" id="KW-0804">Transcription</keyword>
<dbReference type="EMBL" id="JANIGO010000002">
    <property type="protein sequence ID" value="MCQ8895825.1"/>
    <property type="molecule type" value="Genomic_DNA"/>
</dbReference>
<dbReference type="PANTHER" id="PTHR32071">
    <property type="entry name" value="TRANSCRIPTIONAL REGULATORY PROTEIN"/>
    <property type="match status" value="1"/>
</dbReference>
<keyword evidence="3" id="KW-0805">Transcription regulation</keyword>
<dbReference type="PANTHER" id="PTHR32071:SF57">
    <property type="entry name" value="C4-DICARBOXYLATE TRANSPORT TRANSCRIPTIONAL REGULATORY PROTEIN DCTD"/>
    <property type="match status" value="1"/>
</dbReference>
<dbReference type="Gene3D" id="3.40.50.300">
    <property type="entry name" value="P-loop containing nucleotide triphosphate hydrolases"/>
    <property type="match status" value="1"/>
</dbReference>
<dbReference type="Pfam" id="PF00158">
    <property type="entry name" value="Sigma54_activat"/>
    <property type="match status" value="1"/>
</dbReference>
<organism evidence="6 7">
    <name type="scientific">Limnobacter humi</name>
    <dbReference type="NCBI Taxonomy" id="1778671"/>
    <lineage>
        <taxon>Bacteria</taxon>
        <taxon>Pseudomonadati</taxon>
        <taxon>Pseudomonadota</taxon>
        <taxon>Betaproteobacteria</taxon>
        <taxon>Burkholderiales</taxon>
        <taxon>Burkholderiaceae</taxon>
        <taxon>Limnobacter</taxon>
    </lineage>
</organism>
<proteinExistence type="predicted"/>
<dbReference type="InterPro" id="IPR009057">
    <property type="entry name" value="Homeodomain-like_sf"/>
</dbReference>
<keyword evidence="7" id="KW-1185">Reference proteome</keyword>
<dbReference type="Pfam" id="PF02954">
    <property type="entry name" value="HTH_8"/>
    <property type="match status" value="1"/>
</dbReference>
<dbReference type="RefSeq" id="WP_256763592.1">
    <property type="nucleotide sequence ID" value="NZ_JANIGO010000002.1"/>
</dbReference>
<dbReference type="InterPro" id="IPR025944">
    <property type="entry name" value="Sigma_54_int_dom_CS"/>
</dbReference>